<keyword evidence="1" id="KW-0472">Membrane</keyword>
<feature type="transmembrane region" description="Helical" evidence="1">
    <location>
        <begin position="6"/>
        <end position="25"/>
    </location>
</feature>
<dbReference type="NCBIfam" id="NF033863">
    <property type="entry name" value="immun_TipC_fam"/>
    <property type="match status" value="1"/>
</dbReference>
<proteinExistence type="predicted"/>
<keyword evidence="1" id="KW-1133">Transmembrane helix</keyword>
<dbReference type="Proteomes" id="UP000072083">
    <property type="component" value="Unassembled WGS sequence"/>
</dbReference>
<reference evidence="4 6" key="2">
    <citation type="submission" date="2019-04" db="EMBL/GenBank/DDBJ databases">
        <title>Genome analysis of Streptococcus suis strain WUSS330.</title>
        <authorList>
            <person name="Chen H."/>
            <person name="Gao X."/>
            <person name="Wu Z."/>
        </authorList>
    </citation>
    <scope>NUCLEOTIDE SEQUENCE [LARGE SCALE GENOMIC DNA]</scope>
    <source>
        <strain evidence="4 6">WUSS330</strain>
    </source>
</reference>
<sequence length="207" mass="24389">MNKKMIYALSIAVFAIILLPLFLMFSKPRYSNVFEEIYQDEYHHATNSFLHTNSTLNKIPDMEENKSSGLFYGHISEQYRSEVLPLGVENISYSFNFPDDKSEGGDMSINFRFMHSNGEIIDIYYVYKYNSDKLVQSIGIISEKRLTEYKQIMEYVQEKKISLSPYIRRSEELLRNKIIPDWLRVYPSRFSKNNWGNIEIVAENISD</sequence>
<dbReference type="Proteomes" id="UP001276229">
    <property type="component" value="Unassembled WGS sequence"/>
</dbReference>
<dbReference type="EMBL" id="FIGZ01000011">
    <property type="protein sequence ID" value="CYU96708.1"/>
    <property type="molecule type" value="Genomic_DNA"/>
</dbReference>
<evidence type="ECO:0000256" key="1">
    <source>
        <dbReference type="SAM" id="Phobius"/>
    </source>
</evidence>
<evidence type="ECO:0000313" key="5">
    <source>
        <dbReference type="Proteomes" id="UP000072083"/>
    </source>
</evidence>
<evidence type="ECO:0000313" key="4">
    <source>
        <dbReference type="EMBL" id="TII04986.1"/>
    </source>
</evidence>
<evidence type="ECO:0000313" key="6">
    <source>
        <dbReference type="Proteomes" id="UP000305785"/>
    </source>
</evidence>
<organism evidence="2 5">
    <name type="scientific">Streptococcus suis</name>
    <dbReference type="NCBI Taxonomy" id="1307"/>
    <lineage>
        <taxon>Bacteria</taxon>
        <taxon>Bacillati</taxon>
        <taxon>Bacillota</taxon>
        <taxon>Bacilli</taxon>
        <taxon>Lactobacillales</taxon>
        <taxon>Streptococcaceae</taxon>
        <taxon>Streptococcus</taxon>
    </lineage>
</organism>
<keyword evidence="1" id="KW-0812">Transmembrane</keyword>
<dbReference type="EMBL" id="SSXN01000008">
    <property type="protein sequence ID" value="TII04986.1"/>
    <property type="molecule type" value="Genomic_DNA"/>
</dbReference>
<dbReference type="EMBL" id="JAUTFL010000009">
    <property type="protein sequence ID" value="MDW8645577.1"/>
    <property type="molecule type" value="Genomic_DNA"/>
</dbReference>
<accession>A0A0Z8GDD1</accession>
<dbReference type="RefSeq" id="WP_024414999.1">
    <property type="nucleotide sequence ID" value="NZ_AP023391.1"/>
</dbReference>
<name>A0A0Z8GDD1_STRSU</name>
<dbReference type="AlphaFoldDB" id="A0A0Z8GDD1"/>
<reference evidence="2 5" key="1">
    <citation type="submission" date="2016-02" db="EMBL/GenBank/DDBJ databases">
        <authorList>
            <consortium name="Pathogen Informatics"/>
        </authorList>
    </citation>
    <scope>NUCLEOTIDE SEQUENCE [LARGE SCALE GENOMIC DNA]</scope>
    <source>
        <strain evidence="2 5">LSS44</strain>
    </source>
</reference>
<evidence type="ECO:0000313" key="3">
    <source>
        <dbReference type="EMBL" id="MDW8645577.1"/>
    </source>
</evidence>
<dbReference type="Proteomes" id="UP000305785">
    <property type="component" value="Unassembled WGS sequence"/>
</dbReference>
<protein>
    <submittedName>
        <fullName evidence="2">Signal peptide</fullName>
    </submittedName>
    <submittedName>
        <fullName evidence="3">TipC family immunity protein</fullName>
    </submittedName>
</protein>
<reference evidence="3" key="3">
    <citation type="submission" date="2023-07" db="EMBL/GenBank/DDBJ databases">
        <title>Characterization of virulence traits, antimicrobial resistance genes carried by mobile genetic elements and competence in Streptococcus suis strains isolated in France.</title>
        <authorList>
            <person name="Dechene-Tempier M."/>
            <person name="Marois-Crehan C."/>
            <person name="De Boisseson C."/>
            <person name="Lucas P."/>
            <person name="Bougeard S."/>
            <person name="Libante V."/>
            <person name="Payot S."/>
        </authorList>
    </citation>
    <scope>NUCLEOTIDE SEQUENCE</scope>
    <source>
        <strain evidence="3">1551</strain>
    </source>
</reference>
<gene>
    <name evidence="2" type="ORF">ERS132406_01214</name>
    <name evidence="4" type="ORF">FAJ36_06830</name>
    <name evidence="3" type="ORF">Q7V66_05360</name>
</gene>
<dbReference type="InterPro" id="IPR048042">
    <property type="entry name" value="TipC-like"/>
</dbReference>
<evidence type="ECO:0000313" key="2">
    <source>
        <dbReference type="EMBL" id="CYU96708.1"/>
    </source>
</evidence>